<evidence type="ECO:0000313" key="3">
    <source>
        <dbReference type="EMBL" id="RMR63392.1"/>
    </source>
</evidence>
<dbReference type="PRINTS" id="PR01484">
    <property type="entry name" value="PRTACTNFAMLY"/>
</dbReference>
<dbReference type="PROSITE" id="PS51208">
    <property type="entry name" value="AUTOTRANSPORTER"/>
    <property type="match status" value="1"/>
</dbReference>
<dbReference type="InterPro" id="IPR003991">
    <property type="entry name" value="Pertactin_virulence_factor"/>
</dbReference>
<dbReference type="InterPro" id="IPR005546">
    <property type="entry name" value="Autotransporte_beta"/>
</dbReference>
<sequence length="762" mass="79581">MFFYNSSKDAPSGRMLRTLWITPLMLAGYHVPVSAEAVVGPLTETVIGGPRYIDGSYLTTDWIVRDGGVLNANGAQTTYIDVYHGGTLNFTDTDVTEGNLSGVAVSLLSGVASFKGGNIGGANTEFGMRLGASSVAMTGSVVKGTEAGIDIYPGSSLTLSGSQVSGTGANGIGIHMYNGDLKANSGTVISGTVMGISVTQARPTAGPGNPSIELDNSHVIGQTGAAIVVARPFGTSDSTTIVLKNGSTLVGGNGNILEVNGATTRMDVSGSALTGNVQLTDRGKLDLSLDQSSLTGDVIAEEGSTANVALSNNSVLTGRLENLSSLAINSAAKWVMVEDSTVSNLAMDGGFIKMGEPDAFYRLSVGNLSGNGTFIMDADFSQGKVDFLDVTGTATGNHSLLVGATGSDPLADSSMHVVHTASGDAQFSLLNGPVDMGTYTYELSQQGGNDWYLVNTGKVSSGTGAVLALFNTAPTVWYGELSTLRSRMGELRFKGGQPGGWIRAYGNKFDAKAASGVGYQQTQQGLSFGADAPLPVGDGQWLVGLLGGYSKSDLSLGRGTSGQVNSYYVGAYTTWLDQDSGYYFDGVLKFNRFRNEADVSLSDGSESKGDYDNSGVGASVEFGKHIKLDDGYFVEPYTQLAGLMVQGKDYALDNGMRAEGDDTRSLVGKLGATAGRDFDLGEGRIAQPYIRAAYVHEFSEDNGVKINGNDFNNDLSGARGELGAGIAVSMSDRLQLHADFDYSNGKKLEQPWGATIGLRYNW</sequence>
<dbReference type="SUPFAM" id="SSF51126">
    <property type="entry name" value="Pectin lyase-like"/>
    <property type="match status" value="1"/>
</dbReference>
<dbReference type="AlphaFoldDB" id="A0A3M4WJC2"/>
<gene>
    <name evidence="3" type="ORF">ALP84_03597</name>
</gene>
<dbReference type="Pfam" id="PF03797">
    <property type="entry name" value="Autotransporter"/>
    <property type="match status" value="1"/>
</dbReference>
<dbReference type="InterPro" id="IPR051551">
    <property type="entry name" value="Autotransporter_adhesion"/>
</dbReference>
<dbReference type="Gene3D" id="2.40.128.130">
    <property type="entry name" value="Autotransporter beta-domain"/>
    <property type="match status" value="1"/>
</dbReference>
<dbReference type="EMBL" id="RBRY01000002">
    <property type="protein sequence ID" value="RMR63392.1"/>
    <property type="molecule type" value="Genomic_DNA"/>
</dbReference>
<dbReference type="PANTHER" id="PTHR35037:SF7">
    <property type="entry name" value="AUTOTRANSPORTER"/>
    <property type="match status" value="1"/>
</dbReference>
<dbReference type="Gene3D" id="2.160.20.20">
    <property type="match status" value="1"/>
</dbReference>
<dbReference type="InterPro" id="IPR004899">
    <property type="entry name" value="Pertactin_central"/>
</dbReference>
<dbReference type="PANTHER" id="PTHR35037">
    <property type="entry name" value="C-TERMINAL REGION OF AIDA-LIKE PROTEIN"/>
    <property type="match status" value="1"/>
</dbReference>
<keyword evidence="1" id="KW-0732">Signal</keyword>
<dbReference type="Proteomes" id="UP000278332">
    <property type="component" value="Unassembled WGS sequence"/>
</dbReference>
<dbReference type="GO" id="GO:0019867">
    <property type="term" value="C:outer membrane"/>
    <property type="evidence" value="ECO:0007669"/>
    <property type="project" value="InterPro"/>
</dbReference>
<proteinExistence type="predicted"/>
<feature type="domain" description="Autotransporter" evidence="2">
    <location>
        <begin position="493"/>
        <end position="762"/>
    </location>
</feature>
<dbReference type="InterPro" id="IPR011050">
    <property type="entry name" value="Pectin_lyase_fold/virulence"/>
</dbReference>
<dbReference type="InterPro" id="IPR006315">
    <property type="entry name" value="OM_autotransptr_brl_dom"/>
</dbReference>
<evidence type="ECO:0000256" key="1">
    <source>
        <dbReference type="ARBA" id="ARBA00022729"/>
    </source>
</evidence>
<comment type="caution">
    <text evidence="3">The sequence shown here is derived from an EMBL/GenBank/DDBJ whole genome shotgun (WGS) entry which is preliminary data.</text>
</comment>
<evidence type="ECO:0000259" key="2">
    <source>
        <dbReference type="PROSITE" id="PS51208"/>
    </source>
</evidence>
<dbReference type="NCBIfam" id="TIGR01414">
    <property type="entry name" value="autotrans_barl"/>
    <property type="match status" value="1"/>
</dbReference>
<dbReference type="CDD" id="cd01343">
    <property type="entry name" value="PL1_Passenger_AT"/>
    <property type="match status" value="1"/>
</dbReference>
<evidence type="ECO:0000313" key="4">
    <source>
        <dbReference type="Proteomes" id="UP000278332"/>
    </source>
</evidence>
<dbReference type="InterPro" id="IPR036709">
    <property type="entry name" value="Autotransporte_beta_dom_sf"/>
</dbReference>
<dbReference type="SMART" id="SM00869">
    <property type="entry name" value="Autotransporter"/>
    <property type="match status" value="1"/>
</dbReference>
<reference evidence="3 4" key="1">
    <citation type="submission" date="2018-08" db="EMBL/GenBank/DDBJ databases">
        <title>Recombination of ecologically and evolutionarily significant loci maintains genetic cohesion in the Pseudomonas syringae species complex.</title>
        <authorList>
            <person name="Dillon M."/>
            <person name="Thakur S."/>
            <person name="Almeida R.N.D."/>
            <person name="Weir B.S."/>
            <person name="Guttman D.S."/>
        </authorList>
    </citation>
    <scope>NUCLEOTIDE SEQUENCE [LARGE SCALE GENOMIC DNA]</scope>
    <source>
        <strain evidence="3 4">ICMP 6917</strain>
    </source>
</reference>
<dbReference type="InterPro" id="IPR012332">
    <property type="entry name" value="Autotransporter_pectin_lyase_C"/>
</dbReference>
<accession>A0A3M4WJC2</accession>
<dbReference type="SUPFAM" id="SSF103515">
    <property type="entry name" value="Autotransporter"/>
    <property type="match status" value="1"/>
</dbReference>
<name>A0A3M4WJC2_PSECI</name>
<dbReference type="Pfam" id="PF03212">
    <property type="entry name" value="Pertactin"/>
    <property type="match status" value="1"/>
</dbReference>
<organism evidence="3 4">
    <name type="scientific">Pseudomonas cichorii</name>
    <dbReference type="NCBI Taxonomy" id="36746"/>
    <lineage>
        <taxon>Bacteria</taxon>
        <taxon>Pseudomonadati</taxon>
        <taxon>Pseudomonadota</taxon>
        <taxon>Gammaproteobacteria</taxon>
        <taxon>Pseudomonadales</taxon>
        <taxon>Pseudomonadaceae</taxon>
        <taxon>Pseudomonas</taxon>
    </lineage>
</organism>
<protein>
    <submittedName>
        <fullName evidence="3">Putative Autotransporter</fullName>
    </submittedName>
</protein>